<gene>
    <name evidence="1" type="ORF">Taro_030454</name>
</gene>
<feature type="non-terminal residue" evidence="1">
    <location>
        <position position="189"/>
    </location>
</feature>
<keyword evidence="2" id="KW-1185">Reference proteome</keyword>
<dbReference type="EMBL" id="NMUH01002095">
    <property type="protein sequence ID" value="MQL97756.1"/>
    <property type="molecule type" value="Genomic_DNA"/>
</dbReference>
<reference evidence="1" key="1">
    <citation type="submission" date="2017-07" db="EMBL/GenBank/DDBJ databases">
        <title>Taro Niue Genome Assembly and Annotation.</title>
        <authorList>
            <person name="Atibalentja N."/>
            <person name="Keating K."/>
            <person name="Fields C.J."/>
        </authorList>
    </citation>
    <scope>NUCLEOTIDE SEQUENCE</scope>
    <source>
        <strain evidence="1">Niue_2</strain>
        <tissue evidence="1">Leaf</tissue>
    </source>
</reference>
<evidence type="ECO:0000313" key="2">
    <source>
        <dbReference type="Proteomes" id="UP000652761"/>
    </source>
</evidence>
<accession>A0A843VRZ0</accession>
<dbReference type="AlphaFoldDB" id="A0A843VRZ0"/>
<comment type="caution">
    <text evidence="1">The sequence shown here is derived from an EMBL/GenBank/DDBJ whole genome shotgun (WGS) entry which is preliminary data.</text>
</comment>
<proteinExistence type="predicted"/>
<dbReference type="Proteomes" id="UP000652761">
    <property type="component" value="Unassembled WGS sequence"/>
</dbReference>
<evidence type="ECO:0000313" key="1">
    <source>
        <dbReference type="EMBL" id="MQL97756.1"/>
    </source>
</evidence>
<sequence>VCVHSKLGVTPSVVTSPVGYPSTGCLGLVPVQEYRRGTDTGRRTSPQLVLFQCLTLGFSTRAPKGVRLGPAAVLQVERQLGLSPVAARLRGVLVSFVRVKESRKTRVLPLVQVIVIVESGPRHQQIDIPCEASARLREAMSCRARYWVNGPERRGPSQLVLEQKGYKWLIEEIGEVEVMMMSRERPRSK</sequence>
<organism evidence="1 2">
    <name type="scientific">Colocasia esculenta</name>
    <name type="common">Wild taro</name>
    <name type="synonym">Arum esculentum</name>
    <dbReference type="NCBI Taxonomy" id="4460"/>
    <lineage>
        <taxon>Eukaryota</taxon>
        <taxon>Viridiplantae</taxon>
        <taxon>Streptophyta</taxon>
        <taxon>Embryophyta</taxon>
        <taxon>Tracheophyta</taxon>
        <taxon>Spermatophyta</taxon>
        <taxon>Magnoliopsida</taxon>
        <taxon>Liliopsida</taxon>
        <taxon>Araceae</taxon>
        <taxon>Aroideae</taxon>
        <taxon>Colocasieae</taxon>
        <taxon>Colocasia</taxon>
    </lineage>
</organism>
<protein>
    <submittedName>
        <fullName evidence="1">Uncharacterized protein</fullName>
    </submittedName>
</protein>
<name>A0A843VRZ0_COLES</name>